<dbReference type="GO" id="GO:0030183">
    <property type="term" value="P:B cell differentiation"/>
    <property type="evidence" value="ECO:0007669"/>
    <property type="project" value="TreeGrafter"/>
</dbReference>
<dbReference type="InterPro" id="IPR007110">
    <property type="entry name" value="Ig-like_dom"/>
</dbReference>
<feature type="domain" description="Ig-like" evidence="3">
    <location>
        <begin position="35"/>
        <end position="117"/>
    </location>
</feature>
<dbReference type="Ensembl" id="ENSSMRT00000011148.1">
    <property type="protein sequence ID" value="ENSSMRP00000009574.1"/>
    <property type="gene ID" value="ENSSMRG00000007623.1"/>
</dbReference>
<feature type="transmembrane region" description="Helical" evidence="2">
    <location>
        <begin position="142"/>
        <end position="161"/>
    </location>
</feature>
<protein>
    <recommendedName>
        <fullName evidence="3">Ig-like domain-containing protein</fullName>
    </recommendedName>
</protein>
<dbReference type="AlphaFoldDB" id="A0A8D0BK32"/>
<dbReference type="PROSITE" id="PS50835">
    <property type="entry name" value="IG_LIKE"/>
    <property type="match status" value="1"/>
</dbReference>
<sequence>RIDISGMMQRSLWQNADLILSSSQLGPADKHASAPTCLTNTRFVAAKWGAKVSLICHSHSPAFWHKEIGKEVQKVVNSSRVLVTGNDSMTIMKIHKLQDTDNGIYFCLCNSTTQKMSCGTELKVLGISTFDQVQSRNNVKDAVIFIQTFLLVLFTSIPLYITLGKVSFTDLFEEMPMELADTYEDIGHFQDKAEKWDLKEHPNKE</sequence>
<name>A0A8D0BK32_SALMN</name>
<dbReference type="InterPro" id="IPR013783">
    <property type="entry name" value="Ig-like_fold"/>
</dbReference>
<evidence type="ECO:0000313" key="4">
    <source>
        <dbReference type="Ensembl" id="ENSSMRP00000009574.1"/>
    </source>
</evidence>
<evidence type="ECO:0000313" key="5">
    <source>
        <dbReference type="Proteomes" id="UP000694421"/>
    </source>
</evidence>
<keyword evidence="5" id="KW-1185">Reference proteome</keyword>
<dbReference type="Gene3D" id="2.60.40.10">
    <property type="entry name" value="Immunoglobulins"/>
    <property type="match status" value="1"/>
</dbReference>
<dbReference type="Proteomes" id="UP000694421">
    <property type="component" value="Unplaced"/>
</dbReference>
<proteinExistence type="predicted"/>
<dbReference type="InterPro" id="IPR036179">
    <property type="entry name" value="Ig-like_dom_sf"/>
</dbReference>
<reference evidence="4" key="2">
    <citation type="submission" date="2025-09" db="UniProtKB">
        <authorList>
            <consortium name="Ensembl"/>
        </authorList>
    </citation>
    <scope>IDENTIFICATION</scope>
</reference>
<dbReference type="GO" id="GO:0019815">
    <property type="term" value="C:B cell receptor complex"/>
    <property type="evidence" value="ECO:0007669"/>
    <property type="project" value="TreeGrafter"/>
</dbReference>
<dbReference type="GeneTree" id="ENSGT00960000190386"/>
<dbReference type="GO" id="GO:0050853">
    <property type="term" value="P:B cell receptor signaling pathway"/>
    <property type="evidence" value="ECO:0007669"/>
    <property type="project" value="TreeGrafter"/>
</dbReference>
<evidence type="ECO:0000256" key="2">
    <source>
        <dbReference type="SAM" id="Phobius"/>
    </source>
</evidence>
<accession>A0A8D0BK32</accession>
<evidence type="ECO:0000259" key="3">
    <source>
        <dbReference type="PROSITE" id="PS50835"/>
    </source>
</evidence>
<evidence type="ECO:0000256" key="1">
    <source>
        <dbReference type="ARBA" id="ARBA00023319"/>
    </source>
</evidence>
<keyword evidence="2" id="KW-1133">Transmembrane helix</keyword>
<dbReference type="OMA" id="SWHKETE"/>
<keyword evidence="1" id="KW-0393">Immunoglobulin domain</keyword>
<dbReference type="GO" id="GO:0009897">
    <property type="term" value="C:external side of plasma membrane"/>
    <property type="evidence" value="ECO:0007669"/>
    <property type="project" value="TreeGrafter"/>
</dbReference>
<keyword evidence="2" id="KW-0812">Transmembrane</keyword>
<dbReference type="SUPFAM" id="SSF48726">
    <property type="entry name" value="Immunoglobulin"/>
    <property type="match status" value="1"/>
</dbReference>
<organism evidence="4 5">
    <name type="scientific">Salvator merianae</name>
    <name type="common">Argentine black and white tegu</name>
    <name type="synonym">Tupinambis merianae</name>
    <dbReference type="NCBI Taxonomy" id="96440"/>
    <lineage>
        <taxon>Eukaryota</taxon>
        <taxon>Metazoa</taxon>
        <taxon>Chordata</taxon>
        <taxon>Craniata</taxon>
        <taxon>Vertebrata</taxon>
        <taxon>Euteleostomi</taxon>
        <taxon>Lepidosauria</taxon>
        <taxon>Squamata</taxon>
        <taxon>Bifurcata</taxon>
        <taxon>Unidentata</taxon>
        <taxon>Episquamata</taxon>
        <taxon>Laterata</taxon>
        <taxon>Teiioidea</taxon>
        <taxon>Teiidae</taxon>
        <taxon>Salvator</taxon>
    </lineage>
</organism>
<reference evidence="4" key="1">
    <citation type="submission" date="2025-08" db="UniProtKB">
        <authorList>
            <consortium name="Ensembl"/>
        </authorList>
    </citation>
    <scope>IDENTIFICATION</scope>
</reference>
<dbReference type="PANTHER" id="PTHR14334:SF2">
    <property type="entry name" value="B-CELL ANTIGEN RECEPTOR COMPLEX-ASSOCIATED PROTEIN BETA CHAIN"/>
    <property type="match status" value="1"/>
</dbReference>
<dbReference type="PANTHER" id="PTHR14334">
    <property type="entry name" value="B-CELL ANTIGEN RECEPTOR COMPLEX-ASSOCIATED PROTEIN"/>
    <property type="match status" value="1"/>
</dbReference>
<keyword evidence="2" id="KW-0472">Membrane</keyword>